<accession>A0A8B6EA49</accession>
<evidence type="ECO:0000313" key="3">
    <source>
        <dbReference type="Proteomes" id="UP000596742"/>
    </source>
</evidence>
<proteinExistence type="predicted"/>
<evidence type="ECO:0000256" key="1">
    <source>
        <dbReference type="SAM" id="SignalP"/>
    </source>
</evidence>
<comment type="caution">
    <text evidence="2">The sequence shown here is derived from an EMBL/GenBank/DDBJ whole genome shotgun (WGS) entry which is preliminary data.</text>
</comment>
<evidence type="ECO:0008006" key="4">
    <source>
        <dbReference type="Google" id="ProtNLM"/>
    </source>
</evidence>
<dbReference type="OrthoDB" id="6078005at2759"/>
<keyword evidence="3" id="KW-1185">Reference proteome</keyword>
<dbReference type="AlphaFoldDB" id="A0A8B6EA49"/>
<feature type="chain" id="PRO_5032624389" description="Myb-like domain-containing protein" evidence="1">
    <location>
        <begin position="19"/>
        <end position="308"/>
    </location>
</feature>
<keyword evidence="1" id="KW-0732">Signal</keyword>
<dbReference type="Proteomes" id="UP000596742">
    <property type="component" value="Unassembled WGS sequence"/>
</dbReference>
<sequence>MCISLYIFVSFFGDFTLCKNIVSSTMKMFSAADVYLKRLKQRPPPPGFAHLYSTKDFNNSAFKNNESTNNANGKIWTKDEQILLQAIKMSENCPPASRPMSEATKGFWELLNRNFSVTRNQQVKNTCNDDKNTDKETLHHNLSNNSIDNGNMCKNTHADTYNVSINNDDRSMCKHTHADTNIFSINNGNMCKHMPAETDNLSINSKASQTYVSSISMGMEQYGNVKLVLHAYNDFVGGERCVVNVLEDTELNKNLESNLICLDNTHDIRLIFRNKPHNVLSTLELASCRLHNLSMNDLEDKLSKMAYE</sequence>
<gene>
    <name evidence="2" type="ORF">MGAL_10B021978</name>
</gene>
<reference evidence="2" key="1">
    <citation type="submission" date="2018-11" db="EMBL/GenBank/DDBJ databases">
        <authorList>
            <person name="Alioto T."/>
            <person name="Alioto T."/>
        </authorList>
    </citation>
    <scope>NUCLEOTIDE SEQUENCE</scope>
</reference>
<dbReference type="EMBL" id="UYJE01004852">
    <property type="protein sequence ID" value="VDI31963.1"/>
    <property type="molecule type" value="Genomic_DNA"/>
</dbReference>
<evidence type="ECO:0000313" key="2">
    <source>
        <dbReference type="EMBL" id="VDI31963.1"/>
    </source>
</evidence>
<name>A0A8B6EA49_MYTGA</name>
<protein>
    <recommendedName>
        <fullName evidence="4">Myb-like domain-containing protein</fullName>
    </recommendedName>
</protein>
<feature type="signal peptide" evidence="1">
    <location>
        <begin position="1"/>
        <end position="18"/>
    </location>
</feature>
<organism evidence="2 3">
    <name type="scientific">Mytilus galloprovincialis</name>
    <name type="common">Mediterranean mussel</name>
    <dbReference type="NCBI Taxonomy" id="29158"/>
    <lineage>
        <taxon>Eukaryota</taxon>
        <taxon>Metazoa</taxon>
        <taxon>Spiralia</taxon>
        <taxon>Lophotrochozoa</taxon>
        <taxon>Mollusca</taxon>
        <taxon>Bivalvia</taxon>
        <taxon>Autobranchia</taxon>
        <taxon>Pteriomorphia</taxon>
        <taxon>Mytilida</taxon>
        <taxon>Mytiloidea</taxon>
        <taxon>Mytilidae</taxon>
        <taxon>Mytilinae</taxon>
        <taxon>Mytilus</taxon>
    </lineage>
</organism>